<evidence type="ECO:0000256" key="1">
    <source>
        <dbReference type="ARBA" id="ARBA00022441"/>
    </source>
</evidence>
<dbReference type="PANTHER" id="PTHR46093:SF18">
    <property type="entry name" value="FIBRONECTIN TYPE-III DOMAIN-CONTAINING PROTEIN"/>
    <property type="match status" value="1"/>
</dbReference>
<accession>I7MEN0</accession>
<dbReference type="InterPro" id="IPR015915">
    <property type="entry name" value="Kelch-typ_b-propeller"/>
</dbReference>
<evidence type="ECO:0000256" key="2">
    <source>
        <dbReference type="ARBA" id="ARBA00022737"/>
    </source>
</evidence>
<dbReference type="PANTHER" id="PTHR46093">
    <property type="entry name" value="ACYL-COA-BINDING DOMAIN-CONTAINING PROTEIN 5"/>
    <property type="match status" value="1"/>
</dbReference>
<keyword evidence="2" id="KW-0677">Repeat</keyword>
<dbReference type="SUPFAM" id="SSF50965">
    <property type="entry name" value="Galactose oxidase, central domain"/>
    <property type="match status" value="1"/>
</dbReference>
<dbReference type="SUPFAM" id="SSF117281">
    <property type="entry name" value="Kelch motif"/>
    <property type="match status" value="1"/>
</dbReference>
<evidence type="ECO:0000313" key="4">
    <source>
        <dbReference type="Proteomes" id="UP000009168"/>
    </source>
</evidence>
<dbReference type="eggNOG" id="KOG0379">
    <property type="taxonomic scope" value="Eukaryota"/>
</dbReference>
<dbReference type="GeneID" id="7840814"/>
<dbReference type="OrthoDB" id="311748at2759"/>
<evidence type="ECO:0000313" key="3">
    <source>
        <dbReference type="EMBL" id="EAR97230.3"/>
    </source>
</evidence>
<dbReference type="EMBL" id="GG662667">
    <property type="protein sequence ID" value="EAR97230.3"/>
    <property type="molecule type" value="Genomic_DNA"/>
</dbReference>
<organism evidence="3 4">
    <name type="scientific">Tetrahymena thermophila (strain SB210)</name>
    <dbReference type="NCBI Taxonomy" id="312017"/>
    <lineage>
        <taxon>Eukaryota</taxon>
        <taxon>Sar</taxon>
        <taxon>Alveolata</taxon>
        <taxon>Ciliophora</taxon>
        <taxon>Intramacronucleata</taxon>
        <taxon>Oligohymenophorea</taxon>
        <taxon>Hymenostomatida</taxon>
        <taxon>Tetrahymenina</taxon>
        <taxon>Tetrahymenidae</taxon>
        <taxon>Tetrahymena</taxon>
    </lineage>
</organism>
<proteinExistence type="predicted"/>
<gene>
    <name evidence="3" type="ORF">TTHERM_00483620</name>
</gene>
<dbReference type="AlphaFoldDB" id="I7MEN0"/>
<dbReference type="Gene3D" id="2.120.10.80">
    <property type="entry name" value="Kelch-type beta propeller"/>
    <property type="match status" value="2"/>
</dbReference>
<dbReference type="STRING" id="312017.I7MEN0"/>
<reference evidence="4" key="1">
    <citation type="journal article" date="2006" name="PLoS Biol.">
        <title>Macronuclear genome sequence of the ciliate Tetrahymena thermophila, a model eukaryote.</title>
        <authorList>
            <person name="Eisen J.A."/>
            <person name="Coyne R.S."/>
            <person name="Wu M."/>
            <person name="Wu D."/>
            <person name="Thiagarajan M."/>
            <person name="Wortman J.R."/>
            <person name="Badger J.H."/>
            <person name="Ren Q."/>
            <person name="Amedeo P."/>
            <person name="Jones K.M."/>
            <person name="Tallon L.J."/>
            <person name="Delcher A.L."/>
            <person name="Salzberg S.L."/>
            <person name="Silva J.C."/>
            <person name="Haas B.J."/>
            <person name="Majoros W.H."/>
            <person name="Farzad M."/>
            <person name="Carlton J.M."/>
            <person name="Smith R.K. Jr."/>
            <person name="Garg J."/>
            <person name="Pearlman R.E."/>
            <person name="Karrer K.M."/>
            <person name="Sun L."/>
            <person name="Manning G."/>
            <person name="Elde N.C."/>
            <person name="Turkewitz A.P."/>
            <person name="Asai D.J."/>
            <person name="Wilkes D.E."/>
            <person name="Wang Y."/>
            <person name="Cai H."/>
            <person name="Collins K."/>
            <person name="Stewart B.A."/>
            <person name="Lee S.R."/>
            <person name="Wilamowska K."/>
            <person name="Weinberg Z."/>
            <person name="Ruzzo W.L."/>
            <person name="Wloga D."/>
            <person name="Gaertig J."/>
            <person name="Frankel J."/>
            <person name="Tsao C.-C."/>
            <person name="Gorovsky M.A."/>
            <person name="Keeling P.J."/>
            <person name="Waller R.F."/>
            <person name="Patron N.J."/>
            <person name="Cherry J.M."/>
            <person name="Stover N.A."/>
            <person name="Krieger C.J."/>
            <person name="del Toro C."/>
            <person name="Ryder H.F."/>
            <person name="Williamson S.C."/>
            <person name="Barbeau R.A."/>
            <person name="Hamilton E.P."/>
            <person name="Orias E."/>
        </authorList>
    </citation>
    <scope>NUCLEOTIDE SEQUENCE [LARGE SCALE GENOMIC DNA]</scope>
    <source>
        <strain evidence="4">SB210</strain>
    </source>
</reference>
<keyword evidence="1" id="KW-0880">Kelch repeat</keyword>
<dbReference type="Pfam" id="PF24681">
    <property type="entry name" value="Kelch_KLHDC2_KLHL20_DRC7"/>
    <property type="match status" value="1"/>
</dbReference>
<keyword evidence="4" id="KW-1185">Reference proteome</keyword>
<dbReference type="InterPro" id="IPR011043">
    <property type="entry name" value="Gal_Oxase/kelch_b-propeller"/>
</dbReference>
<dbReference type="KEGG" id="tet:TTHERM_00483620"/>
<sequence length="432" mass="49411">MEYIKFKKGSPYPEKRGGSTLHCVAKNKFILIGGGNRSKEFGDIWELSILDNNECEWKQINIPLSAFTPRTGHTSSQVDESTIYIYGGQNFTENKHYNDFLKLDLDTNSLQRLNKSSGALNLNEPTERNSSTLVYNNIDKQLLLFGGADPQEPLRDLYVYDILLGKWTKVETKNGDEIKGLEMHTAHFYSAASDLKKKKKKKGKSKKGSNIVNLDIGDFTKEVDSQGQAIPHEAIMNIPKVNIEFDEKNAIVEDDNNDEIEEFPHGDEQIIGKEEQEEEQKNEDNKQGEQQKQKYMIVIGGRYLDQVKSEIYSLNLSNYEWKRIKDLPFEICAHTSTVVEDSIYIFGGTSGQEFYDKLYIFQLTNQKLYEFEITPQEKKQCMLTPRMASAMSYDQESKKLYIFGGASIEDETTALISINTNKINTSNRTKKI</sequence>
<dbReference type="InParanoid" id="I7MEN0"/>
<dbReference type="Proteomes" id="UP000009168">
    <property type="component" value="Unassembled WGS sequence"/>
</dbReference>
<protein>
    <submittedName>
        <fullName evidence="3">Kelch motif protein</fullName>
    </submittedName>
</protein>
<name>I7MEN0_TETTS</name>
<dbReference type="RefSeq" id="XP_001017475.3">
    <property type="nucleotide sequence ID" value="XM_001017475.3"/>
</dbReference>